<feature type="region of interest" description="Disordered" evidence="2">
    <location>
        <begin position="138"/>
        <end position="217"/>
    </location>
</feature>
<feature type="domain" description="Fas-binding factor 1 C-terminal" evidence="3">
    <location>
        <begin position="410"/>
        <end position="830"/>
    </location>
</feature>
<evidence type="ECO:0000259" key="3">
    <source>
        <dbReference type="Pfam" id="PF21007"/>
    </source>
</evidence>
<dbReference type="PANTHER" id="PTHR33689">
    <property type="entry name" value="FAS-BINDING FACTOR 1"/>
    <property type="match status" value="1"/>
</dbReference>
<feature type="coiled-coil region" evidence="1">
    <location>
        <begin position="646"/>
        <end position="688"/>
    </location>
</feature>
<evidence type="ECO:0000256" key="2">
    <source>
        <dbReference type="SAM" id="MobiDB-lite"/>
    </source>
</evidence>
<evidence type="ECO:0000313" key="5">
    <source>
        <dbReference type="Proteomes" id="UP001353858"/>
    </source>
</evidence>
<dbReference type="Proteomes" id="UP001353858">
    <property type="component" value="Unassembled WGS sequence"/>
</dbReference>
<evidence type="ECO:0000256" key="1">
    <source>
        <dbReference type="SAM" id="Coils"/>
    </source>
</evidence>
<feature type="compositionally biased region" description="Basic and acidic residues" evidence="2">
    <location>
        <begin position="50"/>
        <end position="83"/>
    </location>
</feature>
<feature type="coiled-coil region" evidence="1">
    <location>
        <begin position="715"/>
        <end position="812"/>
    </location>
</feature>
<dbReference type="PANTHER" id="PTHR33689:SF1">
    <property type="entry name" value="FAS-BINDING FACTOR 1"/>
    <property type="match status" value="1"/>
</dbReference>
<evidence type="ECO:0000313" key="4">
    <source>
        <dbReference type="EMBL" id="KAK4876733.1"/>
    </source>
</evidence>
<gene>
    <name evidence="4" type="ORF">RN001_009239</name>
</gene>
<dbReference type="GO" id="GO:0060271">
    <property type="term" value="P:cilium assembly"/>
    <property type="evidence" value="ECO:0007669"/>
    <property type="project" value="InterPro"/>
</dbReference>
<keyword evidence="5" id="KW-1185">Reference proteome</keyword>
<dbReference type="Pfam" id="PF21007">
    <property type="entry name" value="FBF1"/>
    <property type="match status" value="1"/>
</dbReference>
<feature type="coiled-coil region" evidence="1">
    <location>
        <begin position="575"/>
        <end position="620"/>
    </location>
</feature>
<name>A0AAN7SMU5_9COLE</name>
<keyword evidence="1" id="KW-0175">Coiled coil</keyword>
<dbReference type="AlphaFoldDB" id="A0AAN7SMU5"/>
<feature type="region of interest" description="Disordered" evidence="2">
    <location>
        <begin position="1"/>
        <end position="123"/>
    </location>
</feature>
<dbReference type="InterPro" id="IPR049390">
    <property type="entry name" value="FBF1_C"/>
</dbReference>
<accession>A0AAN7SMU5</accession>
<sequence length="895" mass="102673">MTSYERDPLGDVYSDDSNDSFFDEPKATTAKPNLSKPPDKKAITNLFGLGDEKPKPGKKSDWLGLDAKDDDAKSEKPVKKISFDDDDDILNDLGIEKKPEPEISKDKTAKSKTSLMESIFGPSKPIEKHESIVDLLKETKHKIEPNPTKPIPNKPATSIGYDLGDFSREGRRSRRSSATLKAVDPLGLFSGDNAKTETSAVPNVAAPKDDADGDSVLTKKDLKTKSLSNINKNIPDWLEGSPIKVYKSDVGIIKTKPEQKKDESIEPPRKEVKEAELGPTTTLDSLMTQHKLTASHIEYQNTSAALQQQESQILIALQLKKYEENLAQMQKKQQDILMKQEQQFTHLLEKQFEKQQIMENNMRMQQERINNNIQLLLSQPTISGKLTSNEQEEITQLKKANADENTRLYEEMISTLKQRQHEETFLLNESYKKQINILENSMETVENRLKLEFANLSEQFSKTIEALKTEHDAEVNKYKTKLHETSQTHENEIKQIRDNHNRIIDEIKHEYSTMIENLKQIKRNETAIMDNADVYTKKLDNNLEMLDVNSKVLNEIRGKVQQDYGVLNLVREESLKTKEEEIRMMRVTLQKAREQADLERAQLMSLVRNLELKIVEQSQNGKEERWALQQAAAILTARTAAFDREMEFARSALDREREQLKTFKETALAEQEKAILQLTEEKLSISAEKSRLETAAKLTNSFDTQRDRVEIDAAIQVAKQAAERTDKEREKLHKQQSELESLKRDILDKQRQLASKERELEEMIVSAERKAKDGEKALAEAKLLGHQYNSRLKDIQSQLISLTNREKKVAEEKIALSKERMYLHNNLKQIKKCSLCTADDFNKPEDGNSNVNSAEQDFSPRVFAVTDPDILRLRYEINEERVLLPKQFDETNIDQ</sequence>
<feature type="coiled-coil region" evidence="1">
    <location>
        <begin position="479"/>
        <end position="524"/>
    </location>
</feature>
<dbReference type="InterPro" id="IPR033561">
    <property type="entry name" value="FBF1"/>
</dbReference>
<protein>
    <recommendedName>
        <fullName evidence="3">Fas-binding factor 1 C-terminal domain-containing protein</fullName>
    </recommendedName>
</protein>
<dbReference type="GO" id="GO:0097539">
    <property type="term" value="C:ciliary transition fiber"/>
    <property type="evidence" value="ECO:0007669"/>
    <property type="project" value="InterPro"/>
</dbReference>
<dbReference type="GO" id="GO:0005814">
    <property type="term" value="C:centriole"/>
    <property type="evidence" value="ECO:0007669"/>
    <property type="project" value="TreeGrafter"/>
</dbReference>
<feature type="compositionally biased region" description="Acidic residues" evidence="2">
    <location>
        <begin position="13"/>
        <end position="22"/>
    </location>
</feature>
<proteinExistence type="predicted"/>
<reference evidence="5" key="1">
    <citation type="submission" date="2023-01" db="EMBL/GenBank/DDBJ databases">
        <title>Key to firefly adult light organ development and bioluminescence: homeobox transcription factors regulate luciferase expression and transportation to peroxisome.</title>
        <authorList>
            <person name="Fu X."/>
        </authorList>
    </citation>
    <scope>NUCLEOTIDE SEQUENCE [LARGE SCALE GENOMIC DNA]</scope>
</reference>
<organism evidence="4 5">
    <name type="scientific">Aquatica leii</name>
    <dbReference type="NCBI Taxonomy" id="1421715"/>
    <lineage>
        <taxon>Eukaryota</taxon>
        <taxon>Metazoa</taxon>
        <taxon>Ecdysozoa</taxon>
        <taxon>Arthropoda</taxon>
        <taxon>Hexapoda</taxon>
        <taxon>Insecta</taxon>
        <taxon>Pterygota</taxon>
        <taxon>Neoptera</taxon>
        <taxon>Endopterygota</taxon>
        <taxon>Coleoptera</taxon>
        <taxon>Polyphaga</taxon>
        <taxon>Elateriformia</taxon>
        <taxon>Elateroidea</taxon>
        <taxon>Lampyridae</taxon>
        <taxon>Luciolinae</taxon>
        <taxon>Aquatica</taxon>
    </lineage>
</organism>
<dbReference type="GO" id="GO:0036064">
    <property type="term" value="C:ciliary basal body"/>
    <property type="evidence" value="ECO:0007669"/>
    <property type="project" value="TreeGrafter"/>
</dbReference>
<dbReference type="EMBL" id="JARPUR010000004">
    <property type="protein sequence ID" value="KAK4876733.1"/>
    <property type="molecule type" value="Genomic_DNA"/>
</dbReference>
<dbReference type="GO" id="GO:0090162">
    <property type="term" value="P:establishment of epithelial cell polarity"/>
    <property type="evidence" value="ECO:0007669"/>
    <property type="project" value="InterPro"/>
</dbReference>
<feature type="compositionally biased region" description="Basic and acidic residues" evidence="2">
    <location>
        <begin position="94"/>
        <end position="109"/>
    </location>
</feature>
<comment type="caution">
    <text evidence="4">The sequence shown here is derived from an EMBL/GenBank/DDBJ whole genome shotgun (WGS) entry which is preliminary data.</text>
</comment>